<sequence length="279" mass="30597">MNATEISYKSNIRIPNDQTVIIPAGTIKMIEAQARPAPKGHVLDCIVEENTTLTMPNGFQLASAVVSVRQDGRIPVQICKYSNTNIKLKPKTMIGCAMTQNDSAHDKETAEVNSQTVCPVTNNDYLGKMDVGSLTSEQQLQLKDLNSPAWCSLTLPLNQYALIDSGSDINVINEQVIKTVNCRKVDSEEQVEGNAIVVDTPVNIDSGTDIITRTDIDMETGIGTGQDVDQETDSDRGQDFDIGQDVDRGQDKTLTEDKTLPEDKTWTENKTCTEDKTLT</sequence>
<evidence type="ECO:0000256" key="1">
    <source>
        <dbReference type="SAM" id="MobiDB-lite"/>
    </source>
</evidence>
<evidence type="ECO:0000313" key="2">
    <source>
        <dbReference type="EMBL" id="CAG2216800.1"/>
    </source>
</evidence>
<comment type="caution">
    <text evidence="2">The sequence shown here is derived from an EMBL/GenBank/DDBJ whole genome shotgun (WGS) entry which is preliminary data.</text>
</comment>
<feature type="compositionally biased region" description="Basic and acidic residues" evidence="1">
    <location>
        <begin position="233"/>
        <end position="279"/>
    </location>
</feature>
<accession>A0A8S3SE19</accession>
<evidence type="ECO:0000313" key="3">
    <source>
        <dbReference type="Proteomes" id="UP000683360"/>
    </source>
</evidence>
<dbReference type="Proteomes" id="UP000683360">
    <property type="component" value="Unassembled WGS sequence"/>
</dbReference>
<dbReference type="OrthoDB" id="6262013at2759"/>
<dbReference type="AlphaFoldDB" id="A0A8S3SE19"/>
<reference evidence="2" key="1">
    <citation type="submission" date="2021-03" db="EMBL/GenBank/DDBJ databases">
        <authorList>
            <person name="Bekaert M."/>
        </authorList>
    </citation>
    <scope>NUCLEOTIDE SEQUENCE</scope>
</reference>
<proteinExistence type="predicted"/>
<keyword evidence="3" id="KW-1185">Reference proteome</keyword>
<protein>
    <submittedName>
        <fullName evidence="2">Uncharacterized protein</fullName>
    </submittedName>
</protein>
<name>A0A8S3SE19_MYTED</name>
<gene>
    <name evidence="2" type="ORF">MEDL_30540</name>
</gene>
<feature type="region of interest" description="Disordered" evidence="1">
    <location>
        <begin position="219"/>
        <end position="279"/>
    </location>
</feature>
<organism evidence="2 3">
    <name type="scientific">Mytilus edulis</name>
    <name type="common">Blue mussel</name>
    <dbReference type="NCBI Taxonomy" id="6550"/>
    <lineage>
        <taxon>Eukaryota</taxon>
        <taxon>Metazoa</taxon>
        <taxon>Spiralia</taxon>
        <taxon>Lophotrochozoa</taxon>
        <taxon>Mollusca</taxon>
        <taxon>Bivalvia</taxon>
        <taxon>Autobranchia</taxon>
        <taxon>Pteriomorphia</taxon>
        <taxon>Mytilida</taxon>
        <taxon>Mytiloidea</taxon>
        <taxon>Mytilidae</taxon>
        <taxon>Mytilinae</taxon>
        <taxon>Mytilus</taxon>
    </lineage>
</organism>
<dbReference type="EMBL" id="CAJPWZ010001492">
    <property type="protein sequence ID" value="CAG2216800.1"/>
    <property type="molecule type" value="Genomic_DNA"/>
</dbReference>